<sequence length="64" mass="7055">MKRAFSMRRSSSVSERYCRIHDQYMALGEGFGGEIGGGGGGRRSAKKKEKGSKILRACKRLFGL</sequence>
<accession>A0A835CKW4</accession>
<dbReference type="Proteomes" id="UP000634136">
    <property type="component" value="Unassembled WGS sequence"/>
</dbReference>
<keyword evidence="2" id="KW-1185">Reference proteome</keyword>
<name>A0A835CKW4_9FABA</name>
<proteinExistence type="predicted"/>
<evidence type="ECO:0000313" key="2">
    <source>
        <dbReference type="Proteomes" id="UP000634136"/>
    </source>
</evidence>
<dbReference type="PANTHER" id="PTHR38386:SF7">
    <property type="entry name" value="TOPOISOMERASE 1-ASSOCIATED FACTOR 1"/>
    <property type="match status" value="1"/>
</dbReference>
<organism evidence="1 2">
    <name type="scientific">Senna tora</name>
    <dbReference type="NCBI Taxonomy" id="362788"/>
    <lineage>
        <taxon>Eukaryota</taxon>
        <taxon>Viridiplantae</taxon>
        <taxon>Streptophyta</taxon>
        <taxon>Embryophyta</taxon>
        <taxon>Tracheophyta</taxon>
        <taxon>Spermatophyta</taxon>
        <taxon>Magnoliopsida</taxon>
        <taxon>eudicotyledons</taxon>
        <taxon>Gunneridae</taxon>
        <taxon>Pentapetalae</taxon>
        <taxon>rosids</taxon>
        <taxon>fabids</taxon>
        <taxon>Fabales</taxon>
        <taxon>Fabaceae</taxon>
        <taxon>Caesalpinioideae</taxon>
        <taxon>Cassia clade</taxon>
        <taxon>Senna</taxon>
    </lineage>
</organism>
<reference evidence="1" key="1">
    <citation type="submission" date="2020-09" db="EMBL/GenBank/DDBJ databases">
        <title>Genome-Enabled Discovery of Anthraquinone Biosynthesis in Senna tora.</title>
        <authorList>
            <person name="Kang S.-H."/>
            <person name="Pandey R.P."/>
            <person name="Lee C.-M."/>
            <person name="Sim J.-S."/>
            <person name="Jeong J.-T."/>
            <person name="Choi B.-S."/>
            <person name="Jung M."/>
            <person name="Ginzburg D."/>
            <person name="Zhao K."/>
            <person name="Won S.Y."/>
            <person name="Oh T.-J."/>
            <person name="Yu Y."/>
            <person name="Kim N.-H."/>
            <person name="Lee O.R."/>
            <person name="Lee T.-H."/>
            <person name="Bashyal P."/>
            <person name="Kim T.-S."/>
            <person name="Lee W.-H."/>
            <person name="Kawkins C."/>
            <person name="Kim C.-K."/>
            <person name="Kim J.S."/>
            <person name="Ahn B.O."/>
            <person name="Rhee S.Y."/>
            <person name="Sohng J.K."/>
        </authorList>
    </citation>
    <scope>NUCLEOTIDE SEQUENCE</scope>
    <source>
        <tissue evidence="1">Leaf</tissue>
    </source>
</reference>
<protein>
    <submittedName>
        <fullName evidence="1">Uncharacterized protein</fullName>
    </submittedName>
</protein>
<gene>
    <name evidence="1" type="ORF">G2W53_005090</name>
</gene>
<dbReference type="AlphaFoldDB" id="A0A835CKW4"/>
<dbReference type="PANTHER" id="PTHR38386">
    <property type="entry name" value="OS05G0426900 PROTEIN"/>
    <property type="match status" value="1"/>
</dbReference>
<evidence type="ECO:0000313" key="1">
    <source>
        <dbReference type="EMBL" id="KAF7842792.1"/>
    </source>
</evidence>
<comment type="caution">
    <text evidence="1">The sequence shown here is derived from an EMBL/GenBank/DDBJ whole genome shotgun (WGS) entry which is preliminary data.</text>
</comment>
<dbReference type="EMBL" id="JAAIUW010000002">
    <property type="protein sequence ID" value="KAF7842792.1"/>
    <property type="molecule type" value="Genomic_DNA"/>
</dbReference>